<dbReference type="EMBL" id="AHMT02000034">
    <property type="protein sequence ID" value="EQA62385.1"/>
    <property type="molecule type" value="Genomic_DNA"/>
</dbReference>
<name>V6HWU0_9LEPT</name>
<dbReference type="AlphaFoldDB" id="V6HWU0"/>
<dbReference type="Proteomes" id="UP000018747">
    <property type="component" value="Unassembled WGS sequence"/>
</dbReference>
<keyword evidence="1" id="KW-0812">Transmembrane</keyword>
<reference evidence="2" key="1">
    <citation type="submission" date="2013-05" db="EMBL/GenBank/DDBJ databases">
        <authorList>
            <person name="Harkins D.M."/>
            <person name="Durkin A.S."/>
            <person name="Brinkac L.M."/>
            <person name="Haft D.H."/>
            <person name="Selengut J.D."/>
            <person name="Sanka R."/>
            <person name="DePew J."/>
            <person name="Purushe J."/>
            <person name="Hartskeerl R.A."/>
            <person name="Ahmed A."/>
            <person name="van der Linden H."/>
            <person name="Goris M.G.A."/>
            <person name="Vinetz J.M."/>
            <person name="Sutton G.G."/>
            <person name="Nierman W.C."/>
            <person name="Fouts D.E."/>
        </authorList>
    </citation>
    <scope>NUCLEOTIDE SEQUENCE [LARGE SCALE GENOMIC DNA]</scope>
    <source>
        <strain evidence="2">L 60</strain>
    </source>
</reference>
<proteinExistence type="predicted"/>
<organism evidence="2 3">
    <name type="scientific">Leptospira alexanderi serovar Manhao 3 str. L 60</name>
    <dbReference type="NCBI Taxonomy" id="1049759"/>
    <lineage>
        <taxon>Bacteria</taxon>
        <taxon>Pseudomonadati</taxon>
        <taxon>Spirochaetota</taxon>
        <taxon>Spirochaetia</taxon>
        <taxon>Leptospirales</taxon>
        <taxon>Leptospiraceae</taxon>
        <taxon>Leptospira</taxon>
    </lineage>
</organism>
<evidence type="ECO:0000313" key="2">
    <source>
        <dbReference type="EMBL" id="EQA62385.1"/>
    </source>
</evidence>
<dbReference type="STRING" id="100053.GCA_002009845_03545"/>
<keyword evidence="1" id="KW-1133">Transmembrane helix</keyword>
<sequence length="160" mass="18290">MNVEIHIKKIYSCSFVFVTAFFGGCGEGENSNLFGISSLKNSILNLVDLHSRNLTAVPSGGLYVFVLYGQFFSFTSYSQRKLRGHFRRGRVLQFPYSFRFTGPDTIRNLDRTSVQLENGPHLHNFVLPDRSLGQTEVHPFKVGLDIRITKVELRDSRDRK</sequence>
<protein>
    <submittedName>
        <fullName evidence="2">Uncharacterized protein</fullName>
    </submittedName>
</protein>
<evidence type="ECO:0000313" key="3">
    <source>
        <dbReference type="Proteomes" id="UP000018747"/>
    </source>
</evidence>
<evidence type="ECO:0000256" key="1">
    <source>
        <dbReference type="SAM" id="Phobius"/>
    </source>
</evidence>
<feature type="transmembrane region" description="Helical" evidence="1">
    <location>
        <begin position="60"/>
        <end position="78"/>
    </location>
</feature>
<gene>
    <name evidence="2" type="ORF">LEP1GSC062_3505</name>
</gene>
<keyword evidence="3" id="KW-1185">Reference proteome</keyword>
<keyword evidence="1" id="KW-0472">Membrane</keyword>
<comment type="caution">
    <text evidence="2">The sequence shown here is derived from an EMBL/GenBank/DDBJ whole genome shotgun (WGS) entry which is preliminary data.</text>
</comment>
<accession>V6HWU0</accession>